<evidence type="ECO:0000256" key="3">
    <source>
        <dbReference type="SAM" id="SignalP"/>
    </source>
</evidence>
<feature type="signal peptide" evidence="3">
    <location>
        <begin position="1"/>
        <end position="27"/>
    </location>
</feature>
<evidence type="ECO:0000256" key="1">
    <source>
        <dbReference type="SAM" id="MobiDB-lite"/>
    </source>
</evidence>
<sequence>MNKRFVGIISALLLTSQLVVGITPALAIDSSDNKQIQSFPTGNFQGDFTIDPQNKNVDAGQDANFNINLKATGAVTKLTNVTLKITLPLSAYVTFTQPLESLKINGIAPTFDQTTNILTYQFSQLPTGSVAKVKLRLGTVNGAFTNNQQLQVKGQLAADSDKGKVTTITDGAVNILATKNLSLINKFDSIYDNDVSSETYHTNPSLGDTIKWNLAVSAPKKIEGSLFLKPGSKVHVSYHLDDKLTYEGMANSDAPQPVVSKDNQNLTWDLVVPSIADQIKEANGNFFMNDLSLKLKINNDAANLFKQATNQFTDVNATFNDGETFSWADLSAAQQKAYEGTITISQANPDQLPPSVGSGGITGPHYGPLDGYGNVDLKAGSKPDVSVTDEATLGFSFWPSSLWATSPTKDFYSYAIHYKIDPHLNIKKFYTGTFAFRPSGKVGSTKTPLKNQPHYSFNVRYDDDEDNTPSTYSNAAGAAVNPDTGAIVPYTDSHKYNWHTLVADVPLGKWLTADQLNIPKGKHVKEVMLHFHAPKGMVRKEGWGNWGDKTYTATGDENGLPRYYEVNSGNDLGQGSSDDDLSYLENWAPAGMAGANIMQFDMGVQKGYVGRVENTTYTNFWGTTDSGNMALSGSEHDWDTASAAWTKVAGTQGAEIIKPVTGVDRTVKTGVQFDQLAELPDRSKSLVVGDNTVTATISNDEVSKNDITGPMTSYVLLPKGVQYSTDQLENETTSSLVTANYKGTGQSLVKVTYSADYAKPGEKVTATFKVTVTDDISTMPELKVYSFLDTDNFSVPEIKGDPVITDTVKSTDTDNLNGKGTDAAMFSSGMDYYFDKGSALQVDNLIAGNSSQSVDATDGSVIDYQLRLTNTSDNELNQMILMDTLPSVNDLSITTNESRGSEFDMTLAGPIQLPKEWQNKVNISYATTKNPKKAGILDANTIYPSSAQKLQDAPNAEDAKWVSADQVKDWSTIHTFKLTLKRGQKWVSGDDMLIQFSLNVPTNGVEKEQKAYNSFAFAANGSQVIEPYRTEVRKIKPTLTMPTKPIAPKEIPTLPIAPKPMPTLPIVPKEMPTKPVVPKSTAPTKPSTPNPAAPKATAPSVNATNGGKKNERNGAYTAAAHQKANRSKLPQTGVRVLGYTGLIGVILIGLVVTTKYYLKKVNK</sequence>
<evidence type="ECO:0000313" key="4">
    <source>
        <dbReference type="EMBL" id="QFP80229.1"/>
    </source>
</evidence>
<name>A0ABX6CAQ8_9LACO</name>
<feature type="chain" id="PRO_5047112686" description="DUF11 domain-containing protein" evidence="3">
    <location>
        <begin position="28"/>
        <end position="1163"/>
    </location>
</feature>
<feature type="region of interest" description="Disordered" evidence="1">
    <location>
        <begin position="1068"/>
        <end position="1112"/>
    </location>
</feature>
<gene>
    <name evidence="4" type="ORF">LG542_08380</name>
</gene>
<keyword evidence="3" id="KW-0732">Signal</keyword>
<dbReference type="Proteomes" id="UP000326334">
    <property type="component" value="Chromosome"/>
</dbReference>
<evidence type="ECO:0000313" key="5">
    <source>
        <dbReference type="Proteomes" id="UP000326334"/>
    </source>
</evidence>
<evidence type="ECO:0000256" key="2">
    <source>
        <dbReference type="SAM" id="Phobius"/>
    </source>
</evidence>
<organism evidence="4 5">
    <name type="scientific">Latilactobacillus graminis</name>
    <dbReference type="NCBI Taxonomy" id="60519"/>
    <lineage>
        <taxon>Bacteria</taxon>
        <taxon>Bacillati</taxon>
        <taxon>Bacillota</taxon>
        <taxon>Bacilli</taxon>
        <taxon>Lactobacillales</taxon>
        <taxon>Lactobacillaceae</taxon>
        <taxon>Latilactobacillus</taxon>
    </lineage>
</organism>
<dbReference type="RefSeq" id="WP_151886768.1">
    <property type="nucleotide sequence ID" value="NZ_CP045007.1"/>
</dbReference>
<dbReference type="EMBL" id="CP045007">
    <property type="protein sequence ID" value="QFP80229.1"/>
    <property type="molecule type" value="Genomic_DNA"/>
</dbReference>
<protein>
    <recommendedName>
        <fullName evidence="6">DUF11 domain-containing protein</fullName>
    </recommendedName>
</protein>
<keyword evidence="5" id="KW-1185">Reference proteome</keyword>
<keyword evidence="2" id="KW-0472">Membrane</keyword>
<evidence type="ECO:0008006" key="6">
    <source>
        <dbReference type="Google" id="ProtNLM"/>
    </source>
</evidence>
<feature type="transmembrane region" description="Helical" evidence="2">
    <location>
        <begin position="1136"/>
        <end position="1158"/>
    </location>
</feature>
<accession>A0ABX6CAQ8</accession>
<keyword evidence="2" id="KW-0812">Transmembrane</keyword>
<reference evidence="4 5" key="1">
    <citation type="submission" date="2019-10" db="EMBL/GenBank/DDBJ databases">
        <title>Genome sequencing of Lactobacillus graminis.</title>
        <authorList>
            <person name="Kim K."/>
        </authorList>
    </citation>
    <scope>NUCLEOTIDE SEQUENCE [LARGE SCALE GENOMIC DNA]</scope>
    <source>
        <strain evidence="4 5">LG542</strain>
    </source>
</reference>
<proteinExistence type="predicted"/>
<keyword evidence="2" id="KW-1133">Transmembrane helix</keyword>